<dbReference type="PRINTS" id="PR00095">
    <property type="entry name" value="ANTSNTHASEI"/>
</dbReference>
<dbReference type="InterPro" id="IPR010118">
    <property type="entry name" value="Para-NH2Bz/anthranilate_synth"/>
</dbReference>
<proteinExistence type="inferred from homology"/>
<dbReference type="EC" id="4.1.3.27" evidence="3"/>
<reference evidence="9" key="1">
    <citation type="submission" date="2011-09" db="EMBL/GenBank/DDBJ databases">
        <title>Complete sequence of Halovivax ruber XH-70.</title>
        <authorList>
            <consortium name="US DOE Joint Genome Institute"/>
            <person name="Lucas S."/>
            <person name="Han J."/>
            <person name="Lapidus A."/>
            <person name="Cheng J.-F."/>
            <person name="Goodwin L."/>
            <person name="Pitluck S."/>
            <person name="Peters L."/>
            <person name="Mikhailova N."/>
            <person name="Davenport K."/>
            <person name="Detter J.C."/>
            <person name="Han C."/>
            <person name="Tapia R."/>
            <person name="Land M."/>
            <person name="Hauser L."/>
            <person name="Kyrpides N."/>
            <person name="Ivanova N."/>
            <person name="Pagani I."/>
            <person name="Sproer C."/>
            <person name="Anderson I."/>
            <person name="Woyke T."/>
        </authorList>
    </citation>
    <scope>NUCLEOTIDE SEQUENCE</scope>
    <source>
        <strain evidence="9">XH-70</strain>
    </source>
</reference>
<accession>L0IBV0</accession>
<evidence type="ECO:0000313" key="10">
    <source>
        <dbReference type="Proteomes" id="UP000010846"/>
    </source>
</evidence>
<dbReference type="Pfam" id="PF00425">
    <property type="entry name" value="Chorismate_bind"/>
    <property type="match status" value="1"/>
</dbReference>
<dbReference type="KEGG" id="hru:Halru_2468"/>
<dbReference type="Proteomes" id="UP000010846">
    <property type="component" value="Chromosome"/>
</dbReference>
<dbReference type="RefSeq" id="WP_015301653.1">
    <property type="nucleotide sequence ID" value="NC_019964.1"/>
</dbReference>
<keyword evidence="10" id="KW-1185">Reference proteome</keyword>
<evidence type="ECO:0000259" key="8">
    <source>
        <dbReference type="Pfam" id="PF04715"/>
    </source>
</evidence>
<gene>
    <name evidence="9" type="ordered locus">Halru_2468</name>
</gene>
<evidence type="ECO:0000256" key="5">
    <source>
        <dbReference type="ARBA" id="ARBA00023141"/>
    </source>
</evidence>
<comment type="similarity">
    <text evidence="2">Belongs to the anthranilate synthase component I family.</text>
</comment>
<feature type="domain" description="Chorismate-utilising enzyme C-terminal" evidence="7">
    <location>
        <begin position="235"/>
        <end position="487"/>
    </location>
</feature>
<dbReference type="eggNOG" id="arCOG02014">
    <property type="taxonomic scope" value="Archaea"/>
</dbReference>
<keyword evidence="5" id="KW-0057">Aromatic amino acid biosynthesis</keyword>
<protein>
    <recommendedName>
        <fullName evidence="3">anthranilate synthase</fullName>
        <ecNumber evidence="3">4.1.3.27</ecNumber>
    </recommendedName>
</protein>
<comment type="catalytic activity">
    <reaction evidence="6">
        <text>chorismate + L-glutamine = anthranilate + pyruvate + L-glutamate + H(+)</text>
        <dbReference type="Rhea" id="RHEA:21732"/>
        <dbReference type="ChEBI" id="CHEBI:15361"/>
        <dbReference type="ChEBI" id="CHEBI:15378"/>
        <dbReference type="ChEBI" id="CHEBI:16567"/>
        <dbReference type="ChEBI" id="CHEBI:29748"/>
        <dbReference type="ChEBI" id="CHEBI:29985"/>
        <dbReference type="ChEBI" id="CHEBI:58359"/>
        <dbReference type="EC" id="4.1.3.27"/>
    </reaction>
</comment>
<dbReference type="InterPro" id="IPR015890">
    <property type="entry name" value="Chorismate_C"/>
</dbReference>
<dbReference type="InterPro" id="IPR019999">
    <property type="entry name" value="Anth_synth_I-like"/>
</dbReference>
<evidence type="ECO:0000256" key="3">
    <source>
        <dbReference type="ARBA" id="ARBA00012266"/>
    </source>
</evidence>
<evidence type="ECO:0000259" key="7">
    <source>
        <dbReference type="Pfam" id="PF00425"/>
    </source>
</evidence>
<dbReference type="NCBIfam" id="TIGR01824">
    <property type="entry name" value="PabB-clade2"/>
    <property type="match status" value="1"/>
</dbReference>
<evidence type="ECO:0000256" key="1">
    <source>
        <dbReference type="ARBA" id="ARBA00004873"/>
    </source>
</evidence>
<dbReference type="InterPro" id="IPR006805">
    <property type="entry name" value="Anth_synth_I_N"/>
</dbReference>
<dbReference type="PANTHER" id="PTHR11236">
    <property type="entry name" value="AMINOBENZOATE/ANTHRANILATE SYNTHASE"/>
    <property type="match status" value="1"/>
</dbReference>
<dbReference type="EMBL" id="CP003050">
    <property type="protein sequence ID" value="AGB17050.1"/>
    <property type="molecule type" value="Genomic_DNA"/>
</dbReference>
<dbReference type="Gene3D" id="3.60.120.10">
    <property type="entry name" value="Anthranilate synthase"/>
    <property type="match status" value="1"/>
</dbReference>
<dbReference type="InterPro" id="IPR005801">
    <property type="entry name" value="ADC_synthase"/>
</dbReference>
<dbReference type="HOGENOM" id="CLU_006493_9_3_2"/>
<dbReference type="GO" id="GO:0004049">
    <property type="term" value="F:anthranilate synthase activity"/>
    <property type="evidence" value="ECO:0007669"/>
    <property type="project" value="UniProtKB-EC"/>
</dbReference>
<feature type="domain" description="Anthranilate synthase component I N-terminal" evidence="8">
    <location>
        <begin position="35"/>
        <end position="157"/>
    </location>
</feature>
<dbReference type="Pfam" id="PF04715">
    <property type="entry name" value="Anth_synt_I_N"/>
    <property type="match status" value="1"/>
</dbReference>
<comment type="pathway">
    <text evidence="1">Amino-acid biosynthesis; L-tryptophan biosynthesis; L-tryptophan from chorismate: step 1/5.</text>
</comment>
<name>L0IBV0_HALRX</name>
<dbReference type="PANTHER" id="PTHR11236:SF9">
    <property type="entry name" value="ANTHRANILATE SYNTHASE COMPONENT 1"/>
    <property type="match status" value="1"/>
</dbReference>
<keyword evidence="4" id="KW-0822">Tryptophan biosynthesis</keyword>
<evidence type="ECO:0000256" key="6">
    <source>
        <dbReference type="ARBA" id="ARBA00047683"/>
    </source>
</evidence>
<dbReference type="STRING" id="797302.Halru_2468"/>
<organism evidence="9 10">
    <name type="scientific">Halovivax ruber (strain DSM 18193 / JCM 13892 / XH-70)</name>
    <dbReference type="NCBI Taxonomy" id="797302"/>
    <lineage>
        <taxon>Archaea</taxon>
        <taxon>Methanobacteriati</taxon>
        <taxon>Methanobacteriota</taxon>
        <taxon>Stenosarchaea group</taxon>
        <taxon>Halobacteria</taxon>
        <taxon>Halobacteriales</taxon>
        <taxon>Natrialbaceae</taxon>
        <taxon>Halovivax</taxon>
    </lineage>
</organism>
<dbReference type="SUPFAM" id="SSF56322">
    <property type="entry name" value="ADC synthase"/>
    <property type="match status" value="1"/>
</dbReference>
<keyword evidence="4" id="KW-0028">Amino-acid biosynthesis</keyword>
<sequence>MTEPHVVTTLDDVRAAAERAPPGSRIPVEVRLTVDDPFDAYRRARRGPGGAFLETTGGQPGWGYFGVDPVERLTVSEPAESIETAAPSPTLAALEGVLATQSITRPPDEDDTRVPYPCGAIGWLSYDVARELETVPESAVDDRTLPRLELAVFDRLAAWEGPVDGPTTLRISACPRLDPESGDGVEAADSSASLFERGRDRALALATAILEGEPSTGPPPVDATDATFESECGRASFADRVRGVKQRIRAGETFQTNISQRLAAPAAVHPVAAYDAVRRVNPAPYSGLLEYRSADLVSASPELLLERDGDLVRTEPIAGTRPRGETEAEDEALAAELGDDEKERAEHAMLVDLERNDLGKVCEYGSVEVAEYRRIDRYAEVMHLVSDVRGRLREDATLADAIAATFPGGTITGAPKPRTMALIDEFEATRRGPYTGSMGIFGFDGRATVNIVIRTLVRQAETYHLRVGAGIVHDSVPEHEYDETLDKARALVTALDDALGDRAALAVETGATGADIDDATSDGGDRA</sequence>
<evidence type="ECO:0000256" key="4">
    <source>
        <dbReference type="ARBA" id="ARBA00022822"/>
    </source>
</evidence>
<dbReference type="AlphaFoldDB" id="L0IBV0"/>
<dbReference type="GeneID" id="14376976"/>
<evidence type="ECO:0000313" key="9">
    <source>
        <dbReference type="EMBL" id="AGB17050.1"/>
    </source>
</evidence>
<dbReference type="OrthoDB" id="25514at2157"/>
<evidence type="ECO:0000256" key="2">
    <source>
        <dbReference type="ARBA" id="ARBA00009562"/>
    </source>
</evidence>
<dbReference type="UniPathway" id="UPA00035">
    <property type="reaction ID" value="UER00040"/>
</dbReference>
<dbReference type="GO" id="GO:0000162">
    <property type="term" value="P:L-tryptophan biosynthetic process"/>
    <property type="evidence" value="ECO:0007669"/>
    <property type="project" value="UniProtKB-UniPathway"/>
</dbReference>